<accession>A0A1M6J0D4</accession>
<dbReference type="AlphaFoldDB" id="A0A1M6J0D4"/>
<name>A0A1M6J0D4_9FLAO</name>
<reference evidence="3" key="1">
    <citation type="submission" date="2016-11" db="EMBL/GenBank/DDBJ databases">
        <authorList>
            <person name="Varghese N."/>
            <person name="Submissions S."/>
        </authorList>
    </citation>
    <scope>NUCLEOTIDE SEQUENCE [LARGE SCALE GENOMIC DNA]</scope>
    <source>
        <strain evidence="3">DSM 22623</strain>
    </source>
</reference>
<protein>
    <recommendedName>
        <fullName evidence="1">NAD(P)-binding domain-containing protein</fullName>
    </recommendedName>
</protein>
<gene>
    <name evidence="2" type="ORF">SAMN04488508_108172</name>
</gene>
<keyword evidence="3" id="KW-1185">Reference proteome</keyword>
<proteinExistence type="predicted"/>
<dbReference type="GO" id="GO:0016646">
    <property type="term" value="F:oxidoreductase activity, acting on the CH-NH group of donors, NAD or NADP as acceptor"/>
    <property type="evidence" value="ECO:0007669"/>
    <property type="project" value="TreeGrafter"/>
</dbReference>
<sequence length="213" mass="23238">MKITIVGAGGNIGQRITREAANRAHELNLITSKQVSDFQLENTQNVQTSRVDIFNTDDLAQAFSGSDVVISSYAPPHDNNDQLIEASKSLVQAAKKAGTRLIVVGGAGSLNVAEDLLLIDAPNFPSEYKSIAQAHLTTLQEVYRPETELNWTNVSPSAYIFEGERTGNFRIAEDTLISNEKGESAISMEDFAVAILDEVNASKFLKKRFTVGY</sequence>
<dbReference type="RefSeq" id="WP_073319220.1">
    <property type="nucleotide sequence ID" value="NZ_FQYP01000008.1"/>
</dbReference>
<dbReference type="OrthoDB" id="9803892at2"/>
<dbReference type="InterPro" id="IPR051606">
    <property type="entry name" value="Polyketide_Oxido-like"/>
</dbReference>
<dbReference type="EMBL" id="FQYP01000008">
    <property type="protein sequence ID" value="SHJ40164.1"/>
    <property type="molecule type" value="Genomic_DNA"/>
</dbReference>
<dbReference type="SUPFAM" id="SSF51735">
    <property type="entry name" value="NAD(P)-binding Rossmann-fold domains"/>
    <property type="match status" value="1"/>
</dbReference>
<feature type="domain" description="NAD(P)-binding" evidence="1">
    <location>
        <begin position="7"/>
        <end position="198"/>
    </location>
</feature>
<evidence type="ECO:0000259" key="1">
    <source>
        <dbReference type="Pfam" id="PF13460"/>
    </source>
</evidence>
<dbReference type="PANTHER" id="PTHR43355:SF2">
    <property type="entry name" value="FLAVIN REDUCTASE (NADPH)"/>
    <property type="match status" value="1"/>
</dbReference>
<dbReference type="PANTHER" id="PTHR43355">
    <property type="entry name" value="FLAVIN REDUCTASE (NADPH)"/>
    <property type="match status" value="1"/>
</dbReference>
<dbReference type="STRING" id="570521.SAMN04488508_108172"/>
<evidence type="ECO:0000313" key="2">
    <source>
        <dbReference type="EMBL" id="SHJ40164.1"/>
    </source>
</evidence>
<evidence type="ECO:0000313" key="3">
    <source>
        <dbReference type="Proteomes" id="UP000184432"/>
    </source>
</evidence>
<dbReference type="Proteomes" id="UP000184432">
    <property type="component" value="Unassembled WGS sequence"/>
</dbReference>
<dbReference type="InterPro" id="IPR036291">
    <property type="entry name" value="NAD(P)-bd_dom_sf"/>
</dbReference>
<dbReference type="Pfam" id="PF13460">
    <property type="entry name" value="NAD_binding_10"/>
    <property type="match status" value="1"/>
</dbReference>
<dbReference type="Gene3D" id="3.40.50.720">
    <property type="entry name" value="NAD(P)-binding Rossmann-like Domain"/>
    <property type="match status" value="1"/>
</dbReference>
<organism evidence="2 3">
    <name type="scientific">Aquimarina spongiae</name>
    <dbReference type="NCBI Taxonomy" id="570521"/>
    <lineage>
        <taxon>Bacteria</taxon>
        <taxon>Pseudomonadati</taxon>
        <taxon>Bacteroidota</taxon>
        <taxon>Flavobacteriia</taxon>
        <taxon>Flavobacteriales</taxon>
        <taxon>Flavobacteriaceae</taxon>
        <taxon>Aquimarina</taxon>
    </lineage>
</organism>
<dbReference type="InterPro" id="IPR016040">
    <property type="entry name" value="NAD(P)-bd_dom"/>
</dbReference>